<evidence type="ECO:0000313" key="3">
    <source>
        <dbReference type="Proteomes" id="UP000199343"/>
    </source>
</evidence>
<name>A0A1C6VSR0_9ACTN</name>
<organism evidence="2 3">
    <name type="scientific">Micromonospora peucetia</name>
    <dbReference type="NCBI Taxonomy" id="47871"/>
    <lineage>
        <taxon>Bacteria</taxon>
        <taxon>Bacillati</taxon>
        <taxon>Actinomycetota</taxon>
        <taxon>Actinomycetes</taxon>
        <taxon>Micromonosporales</taxon>
        <taxon>Micromonosporaceae</taxon>
        <taxon>Micromonospora</taxon>
    </lineage>
</organism>
<sequence length="268" mass="29992">MEEPTADLIRTQLRRMRMNANLSQEEFGRMVHYSASMVSAVETGARPLDRVFLTRADEVLKSGDLLVALLRIAERDREPSWFKPWLEAERAARQLRYFNPALIPGLLQTENYARAVLRFNDTFSEAEVERKLAARLARQEVLGRENPPQLVVVLDESVLSRTAEGLSGIMVAQIGRLIELAELPHVHLHLVPRATGLHIGSSGPFALARSADGGWVGHLEHQLGGAVVDDEDGVAALLARWENVRTEALPRRQSIDLMKEVQAHHEPQ</sequence>
<dbReference type="AlphaFoldDB" id="A0A1C6VSR0"/>
<dbReference type="InterPro" id="IPR001387">
    <property type="entry name" value="Cro/C1-type_HTH"/>
</dbReference>
<dbReference type="GO" id="GO:0003677">
    <property type="term" value="F:DNA binding"/>
    <property type="evidence" value="ECO:0007669"/>
    <property type="project" value="InterPro"/>
</dbReference>
<dbReference type="STRING" id="47871.GA0070608_3983"/>
<dbReference type="SMART" id="SM00530">
    <property type="entry name" value="HTH_XRE"/>
    <property type="match status" value="1"/>
</dbReference>
<evidence type="ECO:0000313" key="2">
    <source>
        <dbReference type="EMBL" id="SCL69343.1"/>
    </source>
</evidence>
<gene>
    <name evidence="2" type="ORF">GA0070608_3983</name>
</gene>
<protein>
    <submittedName>
        <fullName evidence="2">Helix-turn-helix domain-containing protein</fullName>
    </submittedName>
</protein>
<dbReference type="Proteomes" id="UP000199343">
    <property type="component" value="Unassembled WGS sequence"/>
</dbReference>
<evidence type="ECO:0000259" key="1">
    <source>
        <dbReference type="PROSITE" id="PS50943"/>
    </source>
</evidence>
<dbReference type="RefSeq" id="WP_342672632.1">
    <property type="nucleotide sequence ID" value="NZ_FMIC01000002.1"/>
</dbReference>
<dbReference type="Gene3D" id="1.10.260.40">
    <property type="entry name" value="lambda repressor-like DNA-binding domains"/>
    <property type="match status" value="1"/>
</dbReference>
<dbReference type="Pfam" id="PF19054">
    <property type="entry name" value="DUF5753"/>
    <property type="match status" value="1"/>
</dbReference>
<feature type="domain" description="HTH cro/C1-type" evidence="1">
    <location>
        <begin position="13"/>
        <end position="46"/>
    </location>
</feature>
<dbReference type="SUPFAM" id="SSF47413">
    <property type="entry name" value="lambda repressor-like DNA-binding domains"/>
    <property type="match status" value="1"/>
</dbReference>
<dbReference type="Pfam" id="PF13560">
    <property type="entry name" value="HTH_31"/>
    <property type="match status" value="1"/>
</dbReference>
<proteinExistence type="predicted"/>
<reference evidence="2 3" key="1">
    <citation type="submission" date="2016-06" db="EMBL/GenBank/DDBJ databases">
        <authorList>
            <person name="Kjaerup R.B."/>
            <person name="Dalgaard T.S."/>
            <person name="Juul-Madsen H.R."/>
        </authorList>
    </citation>
    <scope>NUCLEOTIDE SEQUENCE [LARGE SCALE GENOMIC DNA]</scope>
    <source>
        <strain evidence="2 3">DSM 43363</strain>
    </source>
</reference>
<dbReference type="InterPro" id="IPR010982">
    <property type="entry name" value="Lambda_DNA-bd_dom_sf"/>
</dbReference>
<dbReference type="CDD" id="cd00093">
    <property type="entry name" value="HTH_XRE"/>
    <property type="match status" value="1"/>
</dbReference>
<accession>A0A1C6VSR0</accession>
<dbReference type="PROSITE" id="PS50943">
    <property type="entry name" value="HTH_CROC1"/>
    <property type="match status" value="1"/>
</dbReference>
<dbReference type="EMBL" id="FMIC01000002">
    <property type="protein sequence ID" value="SCL69343.1"/>
    <property type="molecule type" value="Genomic_DNA"/>
</dbReference>
<dbReference type="InterPro" id="IPR043917">
    <property type="entry name" value="DUF5753"/>
</dbReference>